<comment type="pathway">
    <text evidence="2 14">Amino-acid biosynthesis; L-methionine biosynthesis via de novo pathway; L-homoserine from L-aspartate: step 3/3.</text>
</comment>
<evidence type="ECO:0000256" key="12">
    <source>
        <dbReference type="PIRSR" id="PIRSR036497-1"/>
    </source>
</evidence>
<evidence type="ECO:0000256" key="9">
    <source>
        <dbReference type="ARBA" id="ARBA00023053"/>
    </source>
</evidence>
<keyword evidence="8 14" id="KW-0560">Oxidoreductase</keyword>
<dbReference type="EC" id="1.1.1.3" evidence="4 14"/>
<sequence>MKHIRLSIIGFGVVGQGLAELIHTKREILRQDFALDISLVSVANGRHGFIYRAEGLDIPTLLSLAEQRQPLTLHPDVQHWQSPLEGLQATGADILAEATWTNLRDAEPGISHIRTALSHGMHVVTANKGPAALAAHELFVLAQQHGVQLRMESTVMAGTPVVSTVREGMAGVTIHAVRGILNGTTNYILSAMAQGRDYAEVLAEAQAQGYAEVDPTADVEGYDVVAKTVILAALVFGVTLKPDEVYRQGISGITKAQVHQALQKDQRIKLVASLTRTADNTSAPLLARVEPIALPLTDALARVDGVMNAITFEGDSLPSVTISGPGAGRLQTGQGLLADLIAIARTC</sequence>
<dbReference type="Pfam" id="PF00742">
    <property type="entry name" value="Homoserine_dh"/>
    <property type="match status" value="1"/>
</dbReference>
<dbReference type="FunFam" id="3.30.360.10:FF:000005">
    <property type="entry name" value="Homoserine dehydrogenase"/>
    <property type="match status" value="1"/>
</dbReference>
<evidence type="ECO:0000256" key="10">
    <source>
        <dbReference type="ARBA" id="ARBA00023167"/>
    </source>
</evidence>
<comment type="caution">
    <text evidence="18">The sequence shown here is derived from an EMBL/GenBank/DDBJ whole genome shotgun (WGS) entry which is preliminary data.</text>
</comment>
<dbReference type="SUPFAM" id="SSF51735">
    <property type="entry name" value="NAD(P)-binding Rossmann-fold domains"/>
    <property type="match status" value="1"/>
</dbReference>
<evidence type="ECO:0000256" key="1">
    <source>
        <dbReference type="ARBA" id="ARBA00005056"/>
    </source>
</evidence>
<feature type="domain" description="Homoserine dehydrogenase catalytic" evidence="16">
    <location>
        <begin position="160"/>
        <end position="341"/>
    </location>
</feature>
<protein>
    <recommendedName>
        <fullName evidence="5 14">Homoserine dehydrogenase</fullName>
        <ecNumber evidence="4 14">1.1.1.3</ecNumber>
    </recommendedName>
</protein>
<keyword evidence="13 14" id="KW-0521">NADP</keyword>
<comment type="catalytic activity">
    <reaction evidence="11">
        <text>L-homoserine + NADP(+) = L-aspartate 4-semialdehyde + NADPH + H(+)</text>
        <dbReference type="Rhea" id="RHEA:15761"/>
        <dbReference type="ChEBI" id="CHEBI:15378"/>
        <dbReference type="ChEBI" id="CHEBI:57476"/>
        <dbReference type="ChEBI" id="CHEBI:57783"/>
        <dbReference type="ChEBI" id="CHEBI:58349"/>
        <dbReference type="ChEBI" id="CHEBI:537519"/>
        <dbReference type="EC" id="1.1.1.3"/>
    </reaction>
    <physiologicalReaction direction="right-to-left" evidence="11">
        <dbReference type="Rhea" id="RHEA:15763"/>
    </physiologicalReaction>
</comment>
<keyword evidence="9" id="KW-0915">Sodium</keyword>
<evidence type="ECO:0000256" key="6">
    <source>
        <dbReference type="ARBA" id="ARBA00022605"/>
    </source>
</evidence>
<evidence type="ECO:0000256" key="5">
    <source>
        <dbReference type="ARBA" id="ARBA00013376"/>
    </source>
</evidence>
<dbReference type="GO" id="GO:0009086">
    <property type="term" value="P:methionine biosynthetic process"/>
    <property type="evidence" value="ECO:0007669"/>
    <property type="project" value="UniProtKB-KW"/>
</dbReference>
<keyword evidence="10 14" id="KW-0486">Methionine biosynthesis</keyword>
<evidence type="ECO:0000256" key="3">
    <source>
        <dbReference type="ARBA" id="ARBA00006753"/>
    </source>
</evidence>
<dbReference type="InterPro" id="IPR036291">
    <property type="entry name" value="NAD(P)-bd_dom_sf"/>
</dbReference>
<evidence type="ECO:0000256" key="13">
    <source>
        <dbReference type="PIRSR" id="PIRSR036497-2"/>
    </source>
</evidence>
<evidence type="ECO:0000259" key="16">
    <source>
        <dbReference type="Pfam" id="PF00742"/>
    </source>
</evidence>
<feature type="binding site" evidence="13">
    <location>
        <position position="212"/>
    </location>
    <ligand>
        <name>L-homoserine</name>
        <dbReference type="ChEBI" id="CHEBI:57476"/>
    </ligand>
</feature>
<name>A0A5A5T8Q8_9CHLR</name>
<reference evidence="18 19" key="1">
    <citation type="submission" date="2019-01" db="EMBL/GenBank/DDBJ databases">
        <title>Draft genome sequence of Dictyobacter sp. Uno17.</title>
        <authorList>
            <person name="Wang C.M."/>
            <person name="Zheng Y."/>
            <person name="Sakai Y."/>
            <person name="Abe K."/>
            <person name="Yokota A."/>
            <person name="Yabe S."/>
        </authorList>
    </citation>
    <scope>NUCLEOTIDE SEQUENCE [LARGE SCALE GENOMIC DNA]</scope>
    <source>
        <strain evidence="18 19">Uno17</strain>
    </source>
</reference>
<evidence type="ECO:0000256" key="8">
    <source>
        <dbReference type="ARBA" id="ARBA00023002"/>
    </source>
</evidence>
<dbReference type="PROSITE" id="PS01042">
    <property type="entry name" value="HOMOSER_DHGENASE"/>
    <property type="match status" value="1"/>
</dbReference>
<evidence type="ECO:0000256" key="15">
    <source>
        <dbReference type="RuleBase" id="RU004171"/>
    </source>
</evidence>
<accession>A0A5A5T8Q8</accession>
<feature type="active site" description="Proton donor" evidence="12">
    <location>
        <position position="227"/>
    </location>
</feature>
<dbReference type="SUPFAM" id="SSF55347">
    <property type="entry name" value="Glyceraldehyde-3-phosphate dehydrogenase-like, C-terminal domain"/>
    <property type="match status" value="1"/>
</dbReference>
<dbReference type="UniPathway" id="UPA00051">
    <property type="reaction ID" value="UER00465"/>
</dbReference>
<dbReference type="Gene3D" id="3.30.360.10">
    <property type="entry name" value="Dihydrodipicolinate Reductase, domain 2"/>
    <property type="match status" value="1"/>
</dbReference>
<dbReference type="Gene3D" id="3.40.50.720">
    <property type="entry name" value="NAD(P)-binding Rossmann-like Domain"/>
    <property type="match status" value="1"/>
</dbReference>
<gene>
    <name evidence="18" type="ORF">KDI_09330</name>
</gene>
<evidence type="ECO:0000259" key="17">
    <source>
        <dbReference type="Pfam" id="PF03447"/>
    </source>
</evidence>
<keyword evidence="7 14" id="KW-0791">Threonine biosynthesis</keyword>
<dbReference type="InterPro" id="IPR005106">
    <property type="entry name" value="Asp/hSer_DH_NAD-bd"/>
</dbReference>
<evidence type="ECO:0000256" key="2">
    <source>
        <dbReference type="ARBA" id="ARBA00005062"/>
    </source>
</evidence>
<dbReference type="RefSeq" id="WP_149400395.1">
    <property type="nucleotide sequence ID" value="NZ_BIXY01000009.1"/>
</dbReference>
<dbReference type="OrthoDB" id="9808167at2"/>
<keyword evidence="6 14" id="KW-0028">Amino-acid biosynthesis</keyword>
<organism evidence="18 19">
    <name type="scientific">Dictyobacter arantiisoli</name>
    <dbReference type="NCBI Taxonomy" id="2014874"/>
    <lineage>
        <taxon>Bacteria</taxon>
        <taxon>Bacillati</taxon>
        <taxon>Chloroflexota</taxon>
        <taxon>Ktedonobacteria</taxon>
        <taxon>Ktedonobacterales</taxon>
        <taxon>Dictyobacteraceae</taxon>
        <taxon>Dictyobacter</taxon>
    </lineage>
</organism>
<keyword evidence="19" id="KW-1185">Reference proteome</keyword>
<dbReference type="GO" id="GO:0050661">
    <property type="term" value="F:NADP binding"/>
    <property type="evidence" value="ECO:0007669"/>
    <property type="project" value="InterPro"/>
</dbReference>
<evidence type="ECO:0000256" key="11">
    <source>
        <dbReference type="ARBA" id="ARBA00048841"/>
    </source>
</evidence>
<dbReference type="GO" id="GO:0004412">
    <property type="term" value="F:homoserine dehydrogenase activity"/>
    <property type="evidence" value="ECO:0007669"/>
    <property type="project" value="UniProtKB-EC"/>
</dbReference>
<dbReference type="Pfam" id="PF03447">
    <property type="entry name" value="NAD_binding_3"/>
    <property type="match status" value="1"/>
</dbReference>
<feature type="domain" description="Aspartate/homoserine dehydrogenase NAD-binding" evidence="17">
    <location>
        <begin position="10"/>
        <end position="151"/>
    </location>
</feature>
<proteinExistence type="inferred from homology"/>
<evidence type="ECO:0000313" key="19">
    <source>
        <dbReference type="Proteomes" id="UP000322530"/>
    </source>
</evidence>
<dbReference type="PANTHER" id="PTHR43331:SF1">
    <property type="entry name" value="HOMOSERINE DEHYDROGENASE"/>
    <property type="match status" value="1"/>
</dbReference>
<dbReference type="GO" id="GO:0009088">
    <property type="term" value="P:threonine biosynthetic process"/>
    <property type="evidence" value="ECO:0007669"/>
    <property type="project" value="UniProtKB-UniPathway"/>
</dbReference>
<dbReference type="Proteomes" id="UP000322530">
    <property type="component" value="Unassembled WGS sequence"/>
</dbReference>
<feature type="binding site" evidence="13">
    <location>
        <begin position="10"/>
        <end position="15"/>
    </location>
    <ligand>
        <name>NADP(+)</name>
        <dbReference type="ChEBI" id="CHEBI:58349"/>
    </ligand>
</feature>
<dbReference type="InterPro" id="IPR001342">
    <property type="entry name" value="HDH_cat"/>
</dbReference>
<feature type="binding site" evidence="13">
    <location>
        <position position="128"/>
    </location>
    <ligand>
        <name>NADPH</name>
        <dbReference type="ChEBI" id="CHEBI:57783"/>
    </ligand>
</feature>
<evidence type="ECO:0000256" key="4">
    <source>
        <dbReference type="ARBA" id="ARBA00013213"/>
    </source>
</evidence>
<comment type="pathway">
    <text evidence="1 14">Amino-acid biosynthesis; L-threonine biosynthesis; L-threonine from L-aspartate: step 3/5.</text>
</comment>
<dbReference type="PANTHER" id="PTHR43331">
    <property type="entry name" value="HOMOSERINE DEHYDROGENASE"/>
    <property type="match status" value="1"/>
</dbReference>
<dbReference type="InterPro" id="IPR022697">
    <property type="entry name" value="HDH_short"/>
</dbReference>
<dbReference type="AlphaFoldDB" id="A0A5A5T8Q8"/>
<dbReference type="UniPathway" id="UPA00050">
    <property type="reaction ID" value="UER00063"/>
</dbReference>
<dbReference type="EMBL" id="BIXY01000009">
    <property type="protein sequence ID" value="GCF07369.1"/>
    <property type="molecule type" value="Genomic_DNA"/>
</dbReference>
<evidence type="ECO:0000256" key="7">
    <source>
        <dbReference type="ARBA" id="ARBA00022697"/>
    </source>
</evidence>
<dbReference type="NCBIfam" id="NF004976">
    <property type="entry name" value="PRK06349.1"/>
    <property type="match status" value="1"/>
</dbReference>
<dbReference type="InterPro" id="IPR019811">
    <property type="entry name" value="HDH_CS"/>
</dbReference>
<dbReference type="PIRSF" id="PIRSF036497">
    <property type="entry name" value="HDH_short"/>
    <property type="match status" value="1"/>
</dbReference>
<comment type="similarity">
    <text evidence="3 15">Belongs to the homoserine dehydrogenase family.</text>
</comment>
<evidence type="ECO:0000256" key="14">
    <source>
        <dbReference type="RuleBase" id="RU000579"/>
    </source>
</evidence>
<evidence type="ECO:0000313" key="18">
    <source>
        <dbReference type="EMBL" id="GCF07369.1"/>
    </source>
</evidence>